<evidence type="ECO:0000313" key="1">
    <source>
        <dbReference type="EMBL" id="KAK3396792.1"/>
    </source>
</evidence>
<name>A0AAE0PB98_SORBR</name>
<accession>A0AAE0PB98</accession>
<organism evidence="1 2">
    <name type="scientific">Sordaria brevicollis</name>
    <dbReference type="NCBI Taxonomy" id="83679"/>
    <lineage>
        <taxon>Eukaryota</taxon>
        <taxon>Fungi</taxon>
        <taxon>Dikarya</taxon>
        <taxon>Ascomycota</taxon>
        <taxon>Pezizomycotina</taxon>
        <taxon>Sordariomycetes</taxon>
        <taxon>Sordariomycetidae</taxon>
        <taxon>Sordariales</taxon>
        <taxon>Sordariaceae</taxon>
        <taxon>Sordaria</taxon>
    </lineage>
</organism>
<dbReference type="AlphaFoldDB" id="A0AAE0PB98"/>
<proteinExistence type="predicted"/>
<comment type="caution">
    <text evidence="1">The sequence shown here is derived from an EMBL/GenBank/DDBJ whole genome shotgun (WGS) entry which is preliminary data.</text>
</comment>
<protein>
    <submittedName>
        <fullName evidence="1">Uncharacterized protein</fullName>
    </submittedName>
</protein>
<evidence type="ECO:0000313" key="2">
    <source>
        <dbReference type="Proteomes" id="UP001281003"/>
    </source>
</evidence>
<gene>
    <name evidence="1" type="ORF">B0T20DRAFT_356586</name>
</gene>
<feature type="non-terminal residue" evidence="1">
    <location>
        <position position="1"/>
    </location>
</feature>
<keyword evidence="2" id="KW-1185">Reference proteome</keyword>
<reference evidence="1" key="2">
    <citation type="submission" date="2023-07" db="EMBL/GenBank/DDBJ databases">
        <authorList>
            <consortium name="Lawrence Berkeley National Laboratory"/>
            <person name="Haridas S."/>
            <person name="Hensen N."/>
            <person name="Bonometti L."/>
            <person name="Westerberg I."/>
            <person name="Brannstrom I.O."/>
            <person name="Guillou S."/>
            <person name="Cros-Aarteil S."/>
            <person name="Calhoun S."/>
            <person name="Kuo A."/>
            <person name="Mondo S."/>
            <person name="Pangilinan J."/>
            <person name="Riley R."/>
            <person name="LaButti K."/>
            <person name="Andreopoulos B."/>
            <person name="Lipzen A."/>
            <person name="Chen C."/>
            <person name="Yanf M."/>
            <person name="Daum C."/>
            <person name="Ng V."/>
            <person name="Clum A."/>
            <person name="Steindorff A."/>
            <person name="Ohm R."/>
            <person name="Martin F."/>
            <person name="Silar P."/>
            <person name="Natvig D."/>
            <person name="Lalanne C."/>
            <person name="Gautier V."/>
            <person name="Ament-velasquez S.L."/>
            <person name="Kruys A."/>
            <person name="Hutchinson M.I."/>
            <person name="Powell A.J."/>
            <person name="Barry K."/>
            <person name="Miller A.N."/>
            <person name="Grigoriev I.V."/>
            <person name="Debuchy R."/>
            <person name="Gladieux P."/>
            <person name="Thoren M.H."/>
            <person name="Johannesson H."/>
        </authorList>
    </citation>
    <scope>NUCLEOTIDE SEQUENCE</scope>
    <source>
        <strain evidence="1">FGSC 1904</strain>
    </source>
</reference>
<dbReference type="Proteomes" id="UP001281003">
    <property type="component" value="Unassembled WGS sequence"/>
</dbReference>
<dbReference type="EMBL" id="JAUTDP010000008">
    <property type="protein sequence ID" value="KAK3396792.1"/>
    <property type="molecule type" value="Genomic_DNA"/>
</dbReference>
<reference evidence="1" key="1">
    <citation type="journal article" date="2023" name="Mol. Phylogenet. Evol.">
        <title>Genome-scale phylogeny and comparative genomics of the fungal order Sordariales.</title>
        <authorList>
            <person name="Hensen N."/>
            <person name="Bonometti L."/>
            <person name="Westerberg I."/>
            <person name="Brannstrom I.O."/>
            <person name="Guillou S."/>
            <person name="Cros-Aarteil S."/>
            <person name="Calhoun S."/>
            <person name="Haridas S."/>
            <person name="Kuo A."/>
            <person name="Mondo S."/>
            <person name="Pangilinan J."/>
            <person name="Riley R."/>
            <person name="LaButti K."/>
            <person name="Andreopoulos B."/>
            <person name="Lipzen A."/>
            <person name="Chen C."/>
            <person name="Yan M."/>
            <person name="Daum C."/>
            <person name="Ng V."/>
            <person name="Clum A."/>
            <person name="Steindorff A."/>
            <person name="Ohm R.A."/>
            <person name="Martin F."/>
            <person name="Silar P."/>
            <person name="Natvig D.O."/>
            <person name="Lalanne C."/>
            <person name="Gautier V."/>
            <person name="Ament-Velasquez S.L."/>
            <person name="Kruys A."/>
            <person name="Hutchinson M.I."/>
            <person name="Powell A.J."/>
            <person name="Barry K."/>
            <person name="Miller A.N."/>
            <person name="Grigoriev I.V."/>
            <person name="Debuchy R."/>
            <person name="Gladieux P."/>
            <person name="Hiltunen Thoren M."/>
            <person name="Johannesson H."/>
        </authorList>
    </citation>
    <scope>NUCLEOTIDE SEQUENCE</scope>
    <source>
        <strain evidence="1">FGSC 1904</strain>
    </source>
</reference>
<sequence>ISLKFNKEFEFDYNTLYYLLIARLNYGNFKNYYERFEYENVIIKYFYNN</sequence>